<proteinExistence type="predicted"/>
<dbReference type="EMBL" id="GBHO01035198">
    <property type="protein sequence ID" value="JAG08406.1"/>
    <property type="molecule type" value="Transcribed_RNA"/>
</dbReference>
<keyword evidence="1" id="KW-0418">Kinase</keyword>
<organism evidence="1">
    <name type="scientific">Lygus hesperus</name>
    <name type="common">Western plant bug</name>
    <dbReference type="NCBI Taxonomy" id="30085"/>
    <lineage>
        <taxon>Eukaryota</taxon>
        <taxon>Metazoa</taxon>
        <taxon>Ecdysozoa</taxon>
        <taxon>Arthropoda</taxon>
        <taxon>Hexapoda</taxon>
        <taxon>Insecta</taxon>
        <taxon>Pterygota</taxon>
        <taxon>Neoptera</taxon>
        <taxon>Paraneoptera</taxon>
        <taxon>Hemiptera</taxon>
        <taxon>Heteroptera</taxon>
        <taxon>Panheteroptera</taxon>
        <taxon>Cimicomorpha</taxon>
        <taxon>Miridae</taxon>
        <taxon>Mirini</taxon>
        <taxon>Lygus</taxon>
    </lineage>
</organism>
<reference evidence="1" key="1">
    <citation type="journal article" date="2014" name="PLoS ONE">
        <title>Transcriptome-Based Identification of ABC Transporters in the Western Tarnished Plant Bug Lygus hesperus.</title>
        <authorList>
            <person name="Hull J.J."/>
            <person name="Chaney K."/>
            <person name="Geib S.M."/>
            <person name="Fabrick J.A."/>
            <person name="Brent C.S."/>
            <person name="Walsh D."/>
            <person name="Lavine L.C."/>
        </authorList>
    </citation>
    <scope>NUCLEOTIDE SEQUENCE</scope>
</reference>
<evidence type="ECO:0000313" key="1">
    <source>
        <dbReference type="EMBL" id="JAG08406.1"/>
    </source>
</evidence>
<name>A0A0A9WLV3_LYGHE</name>
<feature type="non-terminal residue" evidence="1">
    <location>
        <position position="1"/>
    </location>
</feature>
<gene>
    <name evidence="1" type="primary">ppk2</name>
    <name evidence="1" type="ORF">CM83_103508</name>
</gene>
<protein>
    <submittedName>
        <fullName evidence="1">Polyphosphate kinase 2</fullName>
    </submittedName>
</protein>
<dbReference type="GO" id="GO:0016301">
    <property type="term" value="F:kinase activity"/>
    <property type="evidence" value="ECO:0007669"/>
    <property type="project" value="UniProtKB-KW"/>
</dbReference>
<keyword evidence="1" id="KW-0808">Transferase</keyword>
<dbReference type="AlphaFoldDB" id="A0A0A9WLV3"/>
<accession>A0A0A9WLV3</accession>
<sequence length="120" mass="13649">KNVLNERATFSLSTSGYIFAIAMQKGEESTTSLPGVFLLESKETAQIIIELRATDVMEHHPINHFPIAEKMEINLVRRGNYMLDEKDVVQWVYYLKGFLSKEVSDSKSYVDTLDGSEPFV</sequence>
<reference evidence="1" key="2">
    <citation type="submission" date="2014-07" db="EMBL/GenBank/DDBJ databases">
        <authorList>
            <person name="Hull J."/>
        </authorList>
    </citation>
    <scope>NUCLEOTIDE SEQUENCE</scope>
</reference>